<dbReference type="InterPro" id="IPR003115">
    <property type="entry name" value="ParB_N"/>
</dbReference>
<feature type="compositionally biased region" description="Low complexity" evidence="1">
    <location>
        <begin position="15"/>
        <end position="25"/>
    </location>
</feature>
<name>A0A482IZV1_9BURK</name>
<protein>
    <recommendedName>
        <fullName evidence="2">ParB-like N-terminal domain-containing protein</fullName>
    </recommendedName>
</protein>
<dbReference type="OrthoDB" id="5197745at2"/>
<dbReference type="CDD" id="cd16404">
    <property type="entry name" value="pNOB8_ParB_N_like"/>
    <property type="match status" value="1"/>
</dbReference>
<feature type="region of interest" description="Disordered" evidence="1">
    <location>
        <begin position="184"/>
        <end position="244"/>
    </location>
</feature>
<evidence type="ECO:0000313" key="3">
    <source>
        <dbReference type="EMBL" id="QBP12300.1"/>
    </source>
</evidence>
<dbReference type="InterPro" id="IPR036086">
    <property type="entry name" value="ParB/Sulfiredoxin_sf"/>
</dbReference>
<dbReference type="Proteomes" id="UP000253772">
    <property type="component" value="Chromosome c2"/>
</dbReference>
<accession>A0A482IZV1</accession>
<proteinExistence type="predicted"/>
<evidence type="ECO:0000259" key="2">
    <source>
        <dbReference type="SMART" id="SM00470"/>
    </source>
</evidence>
<dbReference type="Gene3D" id="3.90.1530.10">
    <property type="entry name" value="Conserved hypothetical protein from pyrococcus furiosus pfu- 392566-001, ParB domain"/>
    <property type="match status" value="1"/>
</dbReference>
<evidence type="ECO:0000313" key="4">
    <source>
        <dbReference type="Proteomes" id="UP000253772"/>
    </source>
</evidence>
<dbReference type="SMART" id="SM00470">
    <property type="entry name" value="ParB"/>
    <property type="match status" value="1"/>
</dbReference>
<feature type="domain" description="ParB-like N-terminal" evidence="2">
    <location>
        <begin position="45"/>
        <end position="138"/>
    </location>
</feature>
<evidence type="ECO:0000256" key="1">
    <source>
        <dbReference type="SAM" id="MobiDB-lite"/>
    </source>
</evidence>
<dbReference type="AlphaFoldDB" id="A0A482IZV1"/>
<sequence>MACCHGTNASHATRQRPNPTTTTTGRAAWRATCTARIPTMTTKPEPLSVASHAAANEPARPKYQVMPELSDEQYAELRESIRQHGVLVPVDLDECGDILDGHHRQRIAKELGVPCPTVVNGSLVSDEAKREWARTVNLVRRNWQDVEARRAMVAELLQRNPEWSDRRIAKATNMSHVTVGKMRATPTGQVTSCPEPSRPHRMKDLYRAPSPAPSQTPKRVGLDGRARKAPATKPSKPVQASPQRTADLFPSIADAVGAVRVLSAMTPQMHRSAQAIAAAMGPAALADVQAVRELLDSVCEALGG</sequence>
<dbReference type="SUPFAM" id="SSF110849">
    <property type="entry name" value="ParB/Sulfiredoxin"/>
    <property type="match status" value="1"/>
</dbReference>
<gene>
    <name evidence="3" type="ORF">DDF84_021350</name>
</gene>
<dbReference type="Pfam" id="PF02195">
    <property type="entry name" value="ParB_N"/>
    <property type="match status" value="1"/>
</dbReference>
<dbReference type="EMBL" id="CP037901">
    <property type="protein sequence ID" value="QBP12300.1"/>
    <property type="molecule type" value="Genomic_DNA"/>
</dbReference>
<reference evidence="3 4" key="1">
    <citation type="submission" date="2019-03" db="EMBL/GenBank/DDBJ databases">
        <title>Comparative insights into the high quality Complete genome sequence of highly metal resistant Cupriavidus metallidurans strain BS1 isolated from a gold-copper mine.</title>
        <authorList>
            <person name="Mazhar H.S."/>
            <person name="Rensing C."/>
        </authorList>
    </citation>
    <scope>NUCLEOTIDE SEQUENCE [LARGE SCALE GENOMIC DNA]</scope>
    <source>
        <strain evidence="3 4">BS1</strain>
    </source>
</reference>
<feature type="region of interest" description="Disordered" evidence="1">
    <location>
        <begin position="1"/>
        <end position="25"/>
    </location>
</feature>
<organism evidence="3 4">
    <name type="scientific">Cupriavidus metallidurans</name>
    <dbReference type="NCBI Taxonomy" id="119219"/>
    <lineage>
        <taxon>Bacteria</taxon>
        <taxon>Pseudomonadati</taxon>
        <taxon>Pseudomonadota</taxon>
        <taxon>Betaproteobacteria</taxon>
        <taxon>Burkholderiales</taxon>
        <taxon>Burkholderiaceae</taxon>
        <taxon>Cupriavidus</taxon>
    </lineage>
</organism>